<dbReference type="Proteomes" id="UP000025227">
    <property type="component" value="Unplaced"/>
</dbReference>
<reference evidence="3" key="1">
    <citation type="submission" date="2020-12" db="UniProtKB">
        <authorList>
            <consortium name="WormBaseParasite"/>
        </authorList>
    </citation>
    <scope>IDENTIFICATION</scope>
    <source>
        <strain evidence="3">MHco3</strain>
    </source>
</reference>
<sequence>MSSNPVRDTTTLKNISKRKRDSLLLVDPSPQKSITEPVQPSAVIERLCSFIPKIAAANNSLMHGEFDSAMKLDIDIHKVEDTSSSDESDTSSSDEYDTSDDDMDDEKKSDQKVEFDLALFREQETPESAVALRDSLVRQEVELLPEAFREDESTICHVQDTKRSKKLIEEL</sequence>
<organism evidence="2 3">
    <name type="scientific">Haemonchus contortus</name>
    <name type="common">Barber pole worm</name>
    <dbReference type="NCBI Taxonomy" id="6289"/>
    <lineage>
        <taxon>Eukaryota</taxon>
        <taxon>Metazoa</taxon>
        <taxon>Ecdysozoa</taxon>
        <taxon>Nematoda</taxon>
        <taxon>Chromadorea</taxon>
        <taxon>Rhabditida</taxon>
        <taxon>Rhabditina</taxon>
        <taxon>Rhabditomorpha</taxon>
        <taxon>Strongyloidea</taxon>
        <taxon>Trichostrongylidae</taxon>
        <taxon>Haemonchus</taxon>
    </lineage>
</organism>
<name>A0A7I4YMQ1_HAECO</name>
<proteinExistence type="predicted"/>
<evidence type="ECO:0000313" key="3">
    <source>
        <dbReference type="WBParaSite" id="HCON_00117120-00001"/>
    </source>
</evidence>
<evidence type="ECO:0000313" key="2">
    <source>
        <dbReference type="Proteomes" id="UP000025227"/>
    </source>
</evidence>
<dbReference type="AlphaFoldDB" id="A0A7I4YMQ1"/>
<feature type="region of interest" description="Disordered" evidence="1">
    <location>
        <begin position="78"/>
        <end position="110"/>
    </location>
</feature>
<accession>A0A7I4YMQ1</accession>
<feature type="region of interest" description="Disordered" evidence="1">
    <location>
        <begin position="1"/>
        <end position="38"/>
    </location>
</feature>
<protein>
    <submittedName>
        <fullName evidence="3">Uncharacterized protein</fullName>
    </submittedName>
</protein>
<dbReference type="OMA" id="QANENMP"/>
<dbReference type="OrthoDB" id="5874550at2759"/>
<dbReference type="WBParaSite" id="HCON_00117120-00001">
    <property type="protein sequence ID" value="HCON_00117120-00001"/>
    <property type="gene ID" value="HCON_00117120"/>
</dbReference>
<feature type="compositionally biased region" description="Acidic residues" evidence="1">
    <location>
        <begin position="83"/>
        <end position="104"/>
    </location>
</feature>
<feature type="compositionally biased region" description="Polar residues" evidence="1">
    <location>
        <begin position="1"/>
        <end position="14"/>
    </location>
</feature>
<keyword evidence="2" id="KW-1185">Reference proteome</keyword>
<evidence type="ECO:0000256" key="1">
    <source>
        <dbReference type="SAM" id="MobiDB-lite"/>
    </source>
</evidence>